<dbReference type="Proteomes" id="UP000184693">
    <property type="component" value="Unassembled WGS sequence"/>
</dbReference>
<organism evidence="2 3">
    <name type="scientific">Paraburkholderia phenazinium</name>
    <dbReference type="NCBI Taxonomy" id="60549"/>
    <lineage>
        <taxon>Bacteria</taxon>
        <taxon>Pseudomonadati</taxon>
        <taxon>Pseudomonadota</taxon>
        <taxon>Betaproteobacteria</taxon>
        <taxon>Burkholderiales</taxon>
        <taxon>Burkholderiaceae</taxon>
        <taxon>Paraburkholderia</taxon>
    </lineage>
</organism>
<feature type="chain" id="PRO_5013156296" description="DUF2844 domain-containing protein" evidence="1">
    <location>
        <begin position="21"/>
        <end position="166"/>
    </location>
</feature>
<name>A0A1N6HW77_9BURK</name>
<evidence type="ECO:0000313" key="2">
    <source>
        <dbReference type="EMBL" id="SIO24016.1"/>
    </source>
</evidence>
<dbReference type="AlphaFoldDB" id="A0A1N6HW77"/>
<sequence>MRFVKIALAAATLLPLTSHAVLGGAPAAGSSAPVSLHATRQAASSAASTASALSASVATPAYSTSAYSVYESRDADGITVREYVLPSNVVFALTWQGPVRPDMKALLGNYFPHFVSAGEERLRGTGALIQHNGELQIESAGRPGHFFGTAYLPRLMPADLRANNLQ</sequence>
<gene>
    <name evidence="2" type="ORF">SAMN05444168_3686</name>
</gene>
<evidence type="ECO:0000313" key="3">
    <source>
        <dbReference type="Proteomes" id="UP000184693"/>
    </source>
</evidence>
<dbReference type="Pfam" id="PF11005">
    <property type="entry name" value="DUF2844"/>
    <property type="match status" value="1"/>
</dbReference>
<dbReference type="EMBL" id="FSRM01000001">
    <property type="protein sequence ID" value="SIO24016.1"/>
    <property type="molecule type" value="Genomic_DNA"/>
</dbReference>
<dbReference type="OrthoDB" id="7561239at2"/>
<dbReference type="RefSeq" id="WP_074265536.1">
    <property type="nucleotide sequence ID" value="NZ_FSRM01000001.1"/>
</dbReference>
<protein>
    <recommendedName>
        <fullName evidence="4">DUF2844 domain-containing protein</fullName>
    </recommendedName>
</protein>
<feature type="signal peptide" evidence="1">
    <location>
        <begin position="1"/>
        <end position="20"/>
    </location>
</feature>
<evidence type="ECO:0000256" key="1">
    <source>
        <dbReference type="SAM" id="SignalP"/>
    </source>
</evidence>
<proteinExistence type="predicted"/>
<evidence type="ECO:0008006" key="4">
    <source>
        <dbReference type="Google" id="ProtNLM"/>
    </source>
</evidence>
<dbReference type="InterPro" id="IPR021267">
    <property type="entry name" value="DUF2844"/>
</dbReference>
<reference evidence="2 3" key="1">
    <citation type="submission" date="2016-11" db="EMBL/GenBank/DDBJ databases">
        <authorList>
            <person name="Jaros S."/>
            <person name="Januszkiewicz K."/>
            <person name="Wedrychowicz H."/>
        </authorList>
    </citation>
    <scope>NUCLEOTIDE SEQUENCE [LARGE SCALE GENOMIC DNA]</scope>
    <source>
        <strain evidence="2 3">GAS86</strain>
    </source>
</reference>
<keyword evidence="1" id="KW-0732">Signal</keyword>
<accession>A0A1N6HW77</accession>